<evidence type="ECO:0000259" key="1">
    <source>
        <dbReference type="PROSITE" id="PS51186"/>
    </source>
</evidence>
<feature type="domain" description="N-acetyltransferase" evidence="1">
    <location>
        <begin position="10"/>
        <end position="154"/>
    </location>
</feature>
<keyword evidence="3" id="KW-1185">Reference proteome</keyword>
<dbReference type="RefSeq" id="WP_237464325.1">
    <property type="nucleotide sequence ID" value="NZ_CAKLDI010000001.1"/>
</dbReference>
<dbReference type="EMBL" id="CAKLDI010000001">
    <property type="protein sequence ID" value="CAH0532435.1"/>
    <property type="molecule type" value="Genomic_DNA"/>
</dbReference>
<dbReference type="InterPro" id="IPR000182">
    <property type="entry name" value="GNAT_dom"/>
</dbReference>
<dbReference type="InterPro" id="IPR016181">
    <property type="entry name" value="Acyl_CoA_acyltransferase"/>
</dbReference>
<dbReference type="Proteomes" id="UP000838672">
    <property type="component" value="Unassembled WGS sequence"/>
</dbReference>
<sequence length="165" mass="18251">MSTAPHWHLLPFSSLSSAQLYAIMQLRVAVFVVEQQCPYQELDGKDLDAEVLHLFAENQGEILAYARVLPPKLSFKEAAIGRIIIAKSARGTGLGEALMQRAMHAAYQCWPNQALRLGAQVYAAGFYQKMGFVAASDVYLEDDIPHQEMVASAEQVAHIAQQYQA</sequence>
<comment type="caution">
    <text evidence="2">The sequence shown here is derived from an EMBL/GenBank/DDBJ whole genome shotgun (WGS) entry which is preliminary data.</text>
</comment>
<proteinExistence type="predicted"/>
<evidence type="ECO:0000313" key="2">
    <source>
        <dbReference type="EMBL" id="CAH0532435.1"/>
    </source>
</evidence>
<dbReference type="Gene3D" id="3.40.630.30">
    <property type="match status" value="1"/>
</dbReference>
<dbReference type="PROSITE" id="PS51186">
    <property type="entry name" value="GNAT"/>
    <property type="match status" value="1"/>
</dbReference>
<dbReference type="SUPFAM" id="SSF55729">
    <property type="entry name" value="Acyl-CoA N-acyltransferases (Nat)"/>
    <property type="match status" value="1"/>
</dbReference>
<dbReference type="Pfam" id="PF13673">
    <property type="entry name" value="Acetyltransf_10"/>
    <property type="match status" value="1"/>
</dbReference>
<reference evidence="2" key="1">
    <citation type="submission" date="2021-11" db="EMBL/GenBank/DDBJ databases">
        <authorList>
            <person name="Rodrigo-Torres L."/>
            <person name="Arahal R. D."/>
            <person name="Lucena T."/>
        </authorList>
    </citation>
    <scope>NUCLEOTIDE SEQUENCE</scope>
    <source>
        <strain evidence="2">CECT 7929</strain>
    </source>
</reference>
<gene>
    <name evidence="2" type="primary">elaA</name>
    <name evidence="2" type="ORF">VST7929_00264</name>
</gene>
<name>A0ABM8ZQ66_9VIBR</name>
<dbReference type="CDD" id="cd04301">
    <property type="entry name" value="NAT_SF"/>
    <property type="match status" value="1"/>
</dbReference>
<organism evidence="2 3">
    <name type="scientific">Vibrio stylophorae</name>
    <dbReference type="NCBI Taxonomy" id="659351"/>
    <lineage>
        <taxon>Bacteria</taxon>
        <taxon>Pseudomonadati</taxon>
        <taxon>Pseudomonadota</taxon>
        <taxon>Gammaproteobacteria</taxon>
        <taxon>Vibrionales</taxon>
        <taxon>Vibrionaceae</taxon>
        <taxon>Vibrio</taxon>
    </lineage>
</organism>
<protein>
    <submittedName>
        <fullName evidence="2">Protein ElaA</fullName>
    </submittedName>
</protein>
<accession>A0ABM8ZQ66</accession>
<evidence type="ECO:0000313" key="3">
    <source>
        <dbReference type="Proteomes" id="UP000838672"/>
    </source>
</evidence>